<proteinExistence type="predicted"/>
<dbReference type="Gene3D" id="3.40.50.2000">
    <property type="entry name" value="Glycogen Phosphorylase B"/>
    <property type="match status" value="2"/>
</dbReference>
<evidence type="ECO:0000259" key="3">
    <source>
        <dbReference type="Pfam" id="PF26337"/>
    </source>
</evidence>
<dbReference type="InterPro" id="IPR058592">
    <property type="entry name" value="Gtf3_C"/>
</dbReference>
<dbReference type="Pfam" id="PF26337">
    <property type="entry name" value="Gtf3_C"/>
    <property type="match status" value="1"/>
</dbReference>
<dbReference type="PIRSF" id="PIRSF007023">
    <property type="entry name" value="UDP-Galf_transf"/>
    <property type="match status" value="1"/>
</dbReference>
<organism evidence="4 5">
    <name type="scientific">Streptococcus downei MFe28</name>
    <dbReference type="NCBI Taxonomy" id="764290"/>
    <lineage>
        <taxon>Bacteria</taxon>
        <taxon>Bacillati</taxon>
        <taxon>Bacillota</taxon>
        <taxon>Bacilli</taxon>
        <taxon>Lactobacillales</taxon>
        <taxon>Streptococcaceae</taxon>
        <taxon>Streptococcus</taxon>
    </lineage>
</organism>
<keyword evidence="1 4" id="KW-0808">Transferase</keyword>
<gene>
    <name evidence="4" type="ORF">NCTC11391_01368</name>
</gene>
<evidence type="ECO:0000259" key="2">
    <source>
        <dbReference type="Pfam" id="PF26334"/>
    </source>
</evidence>
<evidence type="ECO:0000256" key="1">
    <source>
        <dbReference type="ARBA" id="ARBA00022679"/>
    </source>
</evidence>
<keyword evidence="4" id="KW-0328">Glycosyltransferase</keyword>
<accession>A0A380JG43</accession>
<reference evidence="4 5" key="1">
    <citation type="submission" date="2018-06" db="EMBL/GenBank/DDBJ databases">
        <authorList>
            <consortium name="Pathogen Informatics"/>
            <person name="Doyle S."/>
        </authorList>
    </citation>
    <scope>NUCLEOTIDE SEQUENCE [LARGE SCALE GENOMIC DNA]</scope>
    <source>
        <strain evidence="5">NCTC 11391</strain>
    </source>
</reference>
<sequence length="354" mass="40509">MMKKYQIVEVRGADMQHAGSKATNDVAKIVELQGFEPFNIRLQSQKSSFLTKLTNQIAFYQDWKKAYQKIEKGSIVLLQHPFHHRQLGREKFLRRLKQDKQVRFICLVHDVEELRNVSYLNNDLHKREFKFMLEIADQLIVHNQAMKDFFLTKGVAEDRLVVLGIFDYLTELEPEEALFSKSVAIAGNLSSRKSPYISKIAELDGLRFDLYGPNYIQQKTGNQVHYHGSFPPDQLPTQLKQGFGLVWDGDSLEECSGPFGNYLRYNNPHKLSLYIASGLPVIVWSQAALAGFVQEQGIGLVVSDLHELLQNFAQLSQVSYQSFAQNSLRLSQELRSGHYTKQAVDEAVARLNNQ</sequence>
<evidence type="ECO:0000313" key="5">
    <source>
        <dbReference type="Proteomes" id="UP000254082"/>
    </source>
</evidence>
<feature type="domain" description="Glucosyltransferase 3-like N-terminal" evidence="2">
    <location>
        <begin position="4"/>
        <end position="165"/>
    </location>
</feature>
<dbReference type="GO" id="GO:0016757">
    <property type="term" value="F:glycosyltransferase activity"/>
    <property type="evidence" value="ECO:0007669"/>
    <property type="project" value="UniProtKB-KW"/>
</dbReference>
<dbReference type="EMBL" id="UHFA01000002">
    <property type="protein sequence ID" value="SUN36321.1"/>
    <property type="molecule type" value="Genomic_DNA"/>
</dbReference>
<name>A0A380JG43_STRDO</name>
<dbReference type="InterPro" id="IPR058591">
    <property type="entry name" value="Gtf3_N"/>
</dbReference>
<dbReference type="AlphaFoldDB" id="A0A380JG43"/>
<dbReference type="Pfam" id="PF26334">
    <property type="entry name" value="Gtf3_N"/>
    <property type="match status" value="1"/>
</dbReference>
<dbReference type="SUPFAM" id="SSF53756">
    <property type="entry name" value="UDP-Glycosyltransferase/glycogen phosphorylase"/>
    <property type="match status" value="1"/>
</dbReference>
<keyword evidence="5" id="KW-1185">Reference proteome</keyword>
<dbReference type="EC" id="2.4.1.-" evidence="4"/>
<feature type="domain" description="Glucosyltransferase 3-like C-terminal" evidence="3">
    <location>
        <begin position="183"/>
        <end position="347"/>
    </location>
</feature>
<evidence type="ECO:0000313" key="4">
    <source>
        <dbReference type="EMBL" id="SUN36321.1"/>
    </source>
</evidence>
<dbReference type="Proteomes" id="UP000254082">
    <property type="component" value="Unassembled WGS sequence"/>
</dbReference>
<protein>
    <submittedName>
        <fullName evidence="4">Putative glycosyl transferase</fullName>
        <ecNumber evidence="4">2.4.1.-</ecNumber>
    </submittedName>
</protein>